<dbReference type="InterPro" id="IPR036259">
    <property type="entry name" value="MFS_trans_sf"/>
</dbReference>
<sequence length="389" mass="42991">MKKYITKISLLFVSLLVISSGVILPSLPEITVEYREMNATFVELLGTLPALFTMLTVLFSPRLAKKIGYKLTVQLGLILLFISGILPIFVSNFWILFATRIGFGIGVGFFNPLLFSFSAAMYQDKELSDMIGYQSAFEGMGGIVTSFLVAYLVVGGWRHTLWTYLMVIPIFLLFTLFVPDLQNEASELETTKQAKKPFQLDLSFVIYLFLLVILITVYMSISVKLTSLLTEGGFGTARDSSNALALMGIGAMGAGFLFGRAEAFFKQWLLPLAFSLLALSLLGLALTHQVWLIMLMCLLSGLSFRTFIPFLLNRANQVTDGSGEQRTSLLLAGFNIGSAFAPVSVRLLQNLFQLKTVSSIYLVEAGLVFLLALLTLIFSIMTRTKSLRS</sequence>
<proteinExistence type="predicted"/>
<dbReference type="SUPFAM" id="SSF103473">
    <property type="entry name" value="MFS general substrate transporter"/>
    <property type="match status" value="1"/>
</dbReference>
<keyword evidence="4 7" id="KW-0812">Transmembrane</keyword>
<evidence type="ECO:0000256" key="4">
    <source>
        <dbReference type="ARBA" id="ARBA00022692"/>
    </source>
</evidence>
<evidence type="ECO:0000256" key="2">
    <source>
        <dbReference type="ARBA" id="ARBA00022448"/>
    </source>
</evidence>
<reference evidence="9 10" key="1">
    <citation type="submission" date="2019-07" db="EMBL/GenBank/DDBJ databases">
        <authorList>
            <person name="Hibberd C M."/>
            <person name="Gehrig L. J."/>
            <person name="Chang H.-W."/>
            <person name="Venkatesh S."/>
        </authorList>
    </citation>
    <scope>NUCLEOTIDE SEQUENCE [LARGE SCALE GENOMIC DNA]</scope>
    <source>
        <strain evidence="9">Streptococcus_constellatus_SS_Bg39</strain>
    </source>
</reference>
<evidence type="ECO:0000256" key="5">
    <source>
        <dbReference type="ARBA" id="ARBA00022989"/>
    </source>
</evidence>
<dbReference type="GO" id="GO:0005886">
    <property type="term" value="C:plasma membrane"/>
    <property type="evidence" value="ECO:0007669"/>
    <property type="project" value="UniProtKB-SubCell"/>
</dbReference>
<name>A0A564TWN3_STRCV</name>
<dbReference type="AlphaFoldDB" id="A0A564TWN3"/>
<dbReference type="OrthoDB" id="1650550at2"/>
<feature type="transmembrane region" description="Helical" evidence="7">
    <location>
        <begin position="135"/>
        <end position="155"/>
    </location>
</feature>
<comment type="subcellular location">
    <subcellularLocation>
        <location evidence="1">Cell membrane</location>
        <topology evidence="1">Multi-pass membrane protein</topology>
    </subcellularLocation>
</comment>
<dbReference type="Gene3D" id="1.20.1250.20">
    <property type="entry name" value="MFS general substrate transporter like domains"/>
    <property type="match status" value="1"/>
</dbReference>
<feature type="transmembrane region" description="Helical" evidence="7">
    <location>
        <begin position="329"/>
        <end position="348"/>
    </location>
</feature>
<keyword evidence="2" id="KW-0813">Transport</keyword>
<dbReference type="RefSeq" id="WP_144210973.1">
    <property type="nucleotide sequence ID" value="NZ_CABHMZ010000029.1"/>
</dbReference>
<feature type="transmembrane region" description="Helical" evidence="7">
    <location>
        <begin position="360"/>
        <end position="381"/>
    </location>
</feature>
<evidence type="ECO:0000256" key="1">
    <source>
        <dbReference type="ARBA" id="ARBA00004651"/>
    </source>
</evidence>
<evidence type="ECO:0000256" key="3">
    <source>
        <dbReference type="ARBA" id="ARBA00022475"/>
    </source>
</evidence>
<organism evidence="9 10">
    <name type="scientific">Streptococcus constellatus</name>
    <dbReference type="NCBI Taxonomy" id="76860"/>
    <lineage>
        <taxon>Bacteria</taxon>
        <taxon>Bacillati</taxon>
        <taxon>Bacillota</taxon>
        <taxon>Bacilli</taxon>
        <taxon>Lactobacillales</taxon>
        <taxon>Streptococcaceae</taxon>
        <taxon>Streptococcus</taxon>
        <taxon>Streptococcus anginosus group</taxon>
    </lineage>
</organism>
<keyword evidence="3" id="KW-1003">Cell membrane</keyword>
<feature type="transmembrane region" description="Helical" evidence="7">
    <location>
        <begin position="101"/>
        <end position="123"/>
    </location>
</feature>
<accession>A0A564TWN3</accession>
<evidence type="ECO:0000313" key="10">
    <source>
        <dbReference type="Proteomes" id="UP000385544"/>
    </source>
</evidence>
<protein>
    <submittedName>
        <fullName evidence="9">Major Facilitator Superfamily protein</fullName>
    </submittedName>
</protein>
<gene>
    <name evidence="9" type="ORF">SCSS39_02035</name>
</gene>
<feature type="domain" description="Major facilitator superfamily (MFS) profile" evidence="8">
    <location>
        <begin position="5"/>
        <end position="383"/>
    </location>
</feature>
<evidence type="ECO:0000313" key="9">
    <source>
        <dbReference type="EMBL" id="VUX11644.1"/>
    </source>
</evidence>
<dbReference type="PROSITE" id="PS50850">
    <property type="entry name" value="MFS"/>
    <property type="match status" value="1"/>
</dbReference>
<keyword evidence="6 7" id="KW-0472">Membrane</keyword>
<evidence type="ECO:0000259" key="8">
    <source>
        <dbReference type="PROSITE" id="PS50850"/>
    </source>
</evidence>
<feature type="transmembrane region" description="Helical" evidence="7">
    <location>
        <begin position="161"/>
        <end position="179"/>
    </location>
</feature>
<dbReference type="GO" id="GO:0022857">
    <property type="term" value="F:transmembrane transporter activity"/>
    <property type="evidence" value="ECO:0007669"/>
    <property type="project" value="InterPro"/>
</dbReference>
<feature type="transmembrane region" description="Helical" evidence="7">
    <location>
        <begin position="268"/>
        <end position="285"/>
    </location>
</feature>
<dbReference type="EMBL" id="CABHMZ010000029">
    <property type="protein sequence ID" value="VUX11644.1"/>
    <property type="molecule type" value="Genomic_DNA"/>
</dbReference>
<evidence type="ECO:0000256" key="7">
    <source>
        <dbReference type="SAM" id="Phobius"/>
    </source>
</evidence>
<dbReference type="InterPro" id="IPR050189">
    <property type="entry name" value="MFS_Efflux_Transporters"/>
</dbReference>
<dbReference type="PANTHER" id="PTHR43124:SF3">
    <property type="entry name" value="CHLORAMPHENICOL EFFLUX PUMP RV0191"/>
    <property type="match status" value="1"/>
</dbReference>
<feature type="transmembrane region" description="Helical" evidence="7">
    <location>
        <begin position="291"/>
        <end position="308"/>
    </location>
</feature>
<dbReference type="PANTHER" id="PTHR43124">
    <property type="entry name" value="PURINE EFFLUX PUMP PBUE"/>
    <property type="match status" value="1"/>
</dbReference>
<dbReference type="InterPro" id="IPR011701">
    <property type="entry name" value="MFS"/>
</dbReference>
<evidence type="ECO:0000256" key="6">
    <source>
        <dbReference type="ARBA" id="ARBA00023136"/>
    </source>
</evidence>
<feature type="transmembrane region" description="Helical" evidence="7">
    <location>
        <begin position="41"/>
        <end position="59"/>
    </location>
</feature>
<keyword evidence="5 7" id="KW-1133">Transmembrane helix</keyword>
<feature type="transmembrane region" description="Helical" evidence="7">
    <location>
        <begin position="71"/>
        <end position="95"/>
    </location>
</feature>
<dbReference type="Pfam" id="PF07690">
    <property type="entry name" value="MFS_1"/>
    <property type="match status" value="1"/>
</dbReference>
<dbReference type="Proteomes" id="UP000385544">
    <property type="component" value="Unassembled WGS sequence"/>
</dbReference>
<feature type="transmembrane region" description="Helical" evidence="7">
    <location>
        <begin position="241"/>
        <end position="261"/>
    </location>
</feature>
<dbReference type="InterPro" id="IPR020846">
    <property type="entry name" value="MFS_dom"/>
</dbReference>
<feature type="transmembrane region" description="Helical" evidence="7">
    <location>
        <begin position="200"/>
        <end position="221"/>
    </location>
</feature>